<keyword evidence="3" id="KW-1185">Reference proteome</keyword>
<sequence>MMKLLVVLLNYRTPDMTLKALKSAYRAIENIPDARIDIVDNDSQDGSYDKLRAGVREGRYAPERVQVLASDRNGGFGAGNNFAIRRALASEDPPELVYILNSDAFPAADAVEVLVDFLETHPHVGIAGSYIHGTDGVPHHTAFRFPSLWSELESGLALGVVSKLLDAHRVAIDPMPSHTREVDWLAGASMMMRAEVLREVGLFDETFFLYFEETDLCRRAKLAGWPTWYVVESKVAHVGSASTGMKQWRRVPTYWFDSRKHYFTKNHGAAYRRAADVVFAATHGVYKVRARIQQKKDPNPHGFFRDFLRYNFGLPVPVKPAPEKPEAAKSTGSTGADNDGGVKVA</sequence>
<feature type="region of interest" description="Disordered" evidence="1">
    <location>
        <begin position="320"/>
        <end position="345"/>
    </location>
</feature>
<evidence type="ECO:0000256" key="1">
    <source>
        <dbReference type="SAM" id="MobiDB-lite"/>
    </source>
</evidence>
<evidence type="ECO:0000313" key="3">
    <source>
        <dbReference type="Proteomes" id="UP000034883"/>
    </source>
</evidence>
<dbReference type="PANTHER" id="PTHR43179:SF7">
    <property type="entry name" value="RHAMNOSYLTRANSFERASE WBBL"/>
    <property type="match status" value="1"/>
</dbReference>
<organism evidence="2 3">
    <name type="scientific">Sandaracinus amylolyticus</name>
    <dbReference type="NCBI Taxonomy" id="927083"/>
    <lineage>
        <taxon>Bacteria</taxon>
        <taxon>Pseudomonadati</taxon>
        <taxon>Myxococcota</taxon>
        <taxon>Polyangia</taxon>
        <taxon>Polyangiales</taxon>
        <taxon>Sandaracinaceae</taxon>
        <taxon>Sandaracinus</taxon>
    </lineage>
</organism>
<name>A0A0F6W4G9_9BACT</name>
<dbReference type="STRING" id="927083.DB32_004335"/>
<reference evidence="2 3" key="1">
    <citation type="submission" date="2015-03" db="EMBL/GenBank/DDBJ databases">
        <title>Genome assembly of Sandaracinus amylolyticus DSM 53668.</title>
        <authorList>
            <person name="Sharma G."/>
            <person name="Subramanian S."/>
        </authorList>
    </citation>
    <scope>NUCLEOTIDE SEQUENCE [LARGE SCALE GENOMIC DNA]</scope>
    <source>
        <strain evidence="2 3">DSM 53668</strain>
    </source>
</reference>
<evidence type="ECO:0000313" key="2">
    <source>
        <dbReference type="EMBL" id="AKF07186.1"/>
    </source>
</evidence>
<protein>
    <submittedName>
        <fullName evidence="2">Glycosyl transferase, group 2 family protein</fullName>
    </submittedName>
</protein>
<dbReference type="PANTHER" id="PTHR43179">
    <property type="entry name" value="RHAMNOSYLTRANSFERASE WBBL"/>
    <property type="match status" value="1"/>
</dbReference>
<dbReference type="Gene3D" id="3.90.550.10">
    <property type="entry name" value="Spore Coat Polysaccharide Biosynthesis Protein SpsA, Chain A"/>
    <property type="match status" value="1"/>
</dbReference>
<dbReference type="GO" id="GO:0016740">
    <property type="term" value="F:transferase activity"/>
    <property type="evidence" value="ECO:0007669"/>
    <property type="project" value="UniProtKB-KW"/>
</dbReference>
<dbReference type="InterPro" id="IPR029044">
    <property type="entry name" value="Nucleotide-diphossugar_trans"/>
</dbReference>
<dbReference type="SUPFAM" id="SSF53448">
    <property type="entry name" value="Nucleotide-diphospho-sugar transferases"/>
    <property type="match status" value="1"/>
</dbReference>
<dbReference type="EMBL" id="CP011125">
    <property type="protein sequence ID" value="AKF07186.1"/>
    <property type="molecule type" value="Genomic_DNA"/>
</dbReference>
<dbReference type="KEGG" id="samy:DB32_004335"/>
<proteinExistence type="predicted"/>
<gene>
    <name evidence="2" type="ORF">DB32_004335</name>
</gene>
<accession>A0A0F6W4G9</accession>
<dbReference type="Pfam" id="PF13641">
    <property type="entry name" value="Glyco_tranf_2_3"/>
    <property type="match status" value="1"/>
</dbReference>
<dbReference type="AlphaFoldDB" id="A0A0F6W4G9"/>
<dbReference type="CDD" id="cd04186">
    <property type="entry name" value="GT_2_like_c"/>
    <property type="match status" value="1"/>
</dbReference>
<keyword evidence="2" id="KW-0808">Transferase</keyword>
<dbReference type="Proteomes" id="UP000034883">
    <property type="component" value="Chromosome"/>
</dbReference>